<organism evidence="2">
    <name type="scientific">Citrobacter koseri</name>
    <name type="common">Citrobacter diversus</name>
    <dbReference type="NCBI Taxonomy" id="545"/>
    <lineage>
        <taxon>Bacteria</taxon>
        <taxon>Pseudomonadati</taxon>
        <taxon>Pseudomonadota</taxon>
        <taxon>Gammaproteobacteria</taxon>
        <taxon>Enterobacterales</taxon>
        <taxon>Enterobacteriaceae</taxon>
        <taxon>Citrobacter</taxon>
    </lineage>
</organism>
<feature type="domain" description="Thoeris anti-defense 2-like" evidence="1">
    <location>
        <begin position="86"/>
        <end position="163"/>
    </location>
</feature>
<dbReference type="PATRIC" id="fig|545.12.peg.2809"/>
<dbReference type="InterPro" id="IPR021361">
    <property type="entry name" value="Tad2-like_dom"/>
</dbReference>
<protein>
    <recommendedName>
        <fullName evidence="1">Thoeris anti-defense 2-like domain-containing protein</fullName>
    </recommendedName>
</protein>
<sequence>MKQDQNNIESHCYIGVKCINAFPMSRQAYNNFRGWQLPEGENGDDEGYLVEYFDGGKPNTDRCERYVSWSPKAVFEKAYRHVSGLSFGLAVEALKRGKKVARSGWNGKGMWLKLVPVDIADKVAFEYEALDGAPWIGMKTADGKFVPWLASQTDVLADDWKIV</sequence>
<proteinExistence type="predicted"/>
<dbReference type="EMBL" id="LK931336">
    <property type="protein sequence ID" value="CDZ82515.1"/>
    <property type="molecule type" value="Genomic_DNA"/>
</dbReference>
<dbReference type="Pfam" id="PF11195">
    <property type="entry name" value="Tad2-like"/>
    <property type="match status" value="1"/>
</dbReference>
<dbReference type="EMBL" id="LK931336">
    <property type="protein sequence ID" value="CDZ84631.1"/>
    <property type="molecule type" value="Genomic_DNA"/>
</dbReference>
<name>A0A078L714_CITKO</name>
<reference evidence="2" key="1">
    <citation type="submission" date="2014-06" db="EMBL/GenBank/DDBJ databases">
        <authorList>
            <person name="Urmite Genomes Urmite Genomes"/>
        </authorList>
    </citation>
    <scope>NUCLEOTIDE SEQUENCE</scope>
</reference>
<evidence type="ECO:0000313" key="3">
    <source>
        <dbReference type="EMBL" id="CDZ84631.1"/>
    </source>
</evidence>
<accession>A0A078L714</accession>
<evidence type="ECO:0000313" key="2">
    <source>
        <dbReference type="EMBL" id="CDZ82515.1"/>
    </source>
</evidence>
<dbReference type="AlphaFoldDB" id="A0A078L714"/>
<gene>
    <name evidence="2" type="ORF">BN1086_00593</name>
    <name evidence="3" type="ORF">BN1086_02786</name>
</gene>
<evidence type="ECO:0000259" key="1">
    <source>
        <dbReference type="Pfam" id="PF11195"/>
    </source>
</evidence>